<sequence length="69" mass="7854">MLFPDIESINPYNRIALIFCKFASFAKINTEHGVQRSLVDKINLQGAGSDLIFLTDHFNYLYCLLVMIG</sequence>
<keyword evidence="2" id="KW-1185">Reference proteome</keyword>
<dbReference type="KEGG" id="ala:BFG52_05990"/>
<accession>A0A1B2LYT8</accession>
<protein>
    <submittedName>
        <fullName evidence="1">Uncharacterized protein</fullName>
    </submittedName>
</protein>
<evidence type="ECO:0000313" key="1">
    <source>
        <dbReference type="EMBL" id="AOA57943.1"/>
    </source>
</evidence>
<gene>
    <name evidence="1" type="ORF">BFG52_05990</name>
</gene>
<dbReference type="Proteomes" id="UP000093391">
    <property type="component" value="Chromosome"/>
</dbReference>
<dbReference type="STRING" id="1789224.BFG52_05990"/>
<dbReference type="EMBL" id="CP016895">
    <property type="protein sequence ID" value="AOA57943.1"/>
    <property type="molecule type" value="Genomic_DNA"/>
</dbReference>
<organism evidence="1 2">
    <name type="scientific">Acinetobacter larvae</name>
    <dbReference type="NCBI Taxonomy" id="1789224"/>
    <lineage>
        <taxon>Bacteria</taxon>
        <taxon>Pseudomonadati</taxon>
        <taxon>Pseudomonadota</taxon>
        <taxon>Gammaproteobacteria</taxon>
        <taxon>Moraxellales</taxon>
        <taxon>Moraxellaceae</taxon>
        <taxon>Acinetobacter</taxon>
    </lineage>
</organism>
<proteinExistence type="predicted"/>
<dbReference type="AlphaFoldDB" id="A0A1B2LYT8"/>
<name>A0A1B2LYT8_9GAMM</name>
<evidence type="ECO:0000313" key="2">
    <source>
        <dbReference type="Proteomes" id="UP000093391"/>
    </source>
</evidence>
<reference evidence="1 2" key="1">
    <citation type="submission" date="2016-08" db="EMBL/GenBank/DDBJ databases">
        <authorList>
            <person name="Seilhamer J.J."/>
        </authorList>
    </citation>
    <scope>NUCLEOTIDE SEQUENCE [LARGE SCALE GENOMIC DNA]</scope>
    <source>
        <strain evidence="1 2">BRTC-1</strain>
    </source>
</reference>